<evidence type="ECO:0000256" key="12">
    <source>
        <dbReference type="SAM" id="MobiDB-lite"/>
    </source>
</evidence>
<dbReference type="STRING" id="35622.SAMN04489764_2948"/>
<dbReference type="InterPro" id="IPR000682">
    <property type="entry name" value="PCMT"/>
</dbReference>
<dbReference type="InterPro" id="IPR027573">
    <property type="entry name" value="Methyltran_FxLD"/>
</dbReference>
<evidence type="ECO:0000256" key="4">
    <source>
        <dbReference type="ARBA" id="ARBA00013346"/>
    </source>
</evidence>
<feature type="region of interest" description="Disordered" evidence="12">
    <location>
        <begin position="271"/>
        <end position="325"/>
    </location>
</feature>
<evidence type="ECO:0000256" key="6">
    <source>
        <dbReference type="ARBA" id="ARBA00022603"/>
    </source>
</evidence>
<comment type="subcellular location">
    <subcellularLocation>
        <location evidence="1">Cytoplasm</location>
    </subcellularLocation>
</comment>
<keyword evidence="5" id="KW-0963">Cytoplasm</keyword>
<evidence type="ECO:0000256" key="2">
    <source>
        <dbReference type="ARBA" id="ARBA00005369"/>
    </source>
</evidence>
<dbReference type="Pfam" id="PF01135">
    <property type="entry name" value="PCMT"/>
    <property type="match status" value="1"/>
</dbReference>
<protein>
    <recommendedName>
        <fullName evidence="4">Protein-L-isoaspartate O-methyltransferase</fullName>
        <ecNumber evidence="3">2.1.1.77</ecNumber>
    </recommendedName>
    <alternativeName>
        <fullName evidence="11">L-isoaspartyl protein carboxyl methyltransferase</fullName>
    </alternativeName>
    <alternativeName>
        <fullName evidence="9">Protein L-isoaspartyl methyltransferase</fullName>
    </alternativeName>
    <alternativeName>
        <fullName evidence="10">Protein-beta-aspartate methyltransferase</fullName>
    </alternativeName>
</protein>
<dbReference type="GO" id="GO:0004719">
    <property type="term" value="F:protein-L-isoaspartate (D-aspartate) O-methyltransferase activity"/>
    <property type="evidence" value="ECO:0007669"/>
    <property type="project" value="UniProtKB-EC"/>
</dbReference>
<keyword evidence="8" id="KW-0949">S-adenosyl-L-methionine</keyword>
<accession>A0A1H1FEI1</accession>
<dbReference type="EC" id="2.1.1.77" evidence="3"/>
<dbReference type="PANTHER" id="PTHR11579:SF0">
    <property type="entry name" value="PROTEIN-L-ISOASPARTATE(D-ASPARTATE) O-METHYLTRANSFERASE"/>
    <property type="match status" value="1"/>
</dbReference>
<name>A0A1H1FEI1_9ACTN</name>
<sequence>MSNTVDTPDDRDRAAREMRDALVDKLCADGMITSAVVERAFRTVPRHRFMPAGTPLQDAYAADVAVKVKTDERGTLISSVSAPFIQARMIEQARLGPGMSVLEIGSGGCNAALLAEVVGPEGRVVSVDIDPEVTRRADTLLKETGYGHRVRVVPADAEYGVPGEPDPFDAIIVTVGAWDIPPAWPEQLAPHGRLVVPLRMNGVTRSIAFVRQGDHLVSTSAEVCGFVPMQGAGAHPERGLPLLDAEGRTVELRFDTGAPEDRICCTECSRPRAPKCGPASRSSTWSPSPACTCGSRASCPGSAGSPRRRESSCTANVKSGSPSGACAVTPSPTWWYAPPWVGTGRSSARGPTESTATGLRPRWSNRSKPGIAKPATGRIPRSPSGRPAATSPGCPTARSSS</sequence>
<evidence type="ECO:0000313" key="14">
    <source>
        <dbReference type="Proteomes" id="UP000217103"/>
    </source>
</evidence>
<dbReference type="EMBL" id="FNKK01000002">
    <property type="protein sequence ID" value="SDQ99392.1"/>
    <property type="molecule type" value="Genomic_DNA"/>
</dbReference>
<feature type="compositionally biased region" description="Polar residues" evidence="12">
    <location>
        <begin position="280"/>
        <end position="289"/>
    </location>
</feature>
<dbReference type="GO" id="GO:0005737">
    <property type="term" value="C:cytoplasm"/>
    <property type="evidence" value="ECO:0007669"/>
    <property type="project" value="UniProtKB-SubCell"/>
</dbReference>
<dbReference type="NCBIfam" id="TIGR04364">
    <property type="entry name" value="methyltran_FxLD"/>
    <property type="match status" value="1"/>
</dbReference>
<dbReference type="Proteomes" id="UP000217103">
    <property type="component" value="Unassembled WGS sequence"/>
</dbReference>
<evidence type="ECO:0000256" key="5">
    <source>
        <dbReference type="ARBA" id="ARBA00022490"/>
    </source>
</evidence>
<keyword evidence="7 13" id="KW-0808">Transferase</keyword>
<evidence type="ECO:0000313" key="13">
    <source>
        <dbReference type="EMBL" id="SDQ99392.1"/>
    </source>
</evidence>
<dbReference type="Gene3D" id="3.40.50.150">
    <property type="entry name" value="Vaccinia Virus protein VP39"/>
    <property type="match status" value="1"/>
</dbReference>
<evidence type="ECO:0000256" key="3">
    <source>
        <dbReference type="ARBA" id="ARBA00011890"/>
    </source>
</evidence>
<organism evidence="13 14">
    <name type="scientific">Thermostaphylospora chromogena</name>
    <dbReference type="NCBI Taxonomy" id="35622"/>
    <lineage>
        <taxon>Bacteria</taxon>
        <taxon>Bacillati</taxon>
        <taxon>Actinomycetota</taxon>
        <taxon>Actinomycetes</taxon>
        <taxon>Streptosporangiales</taxon>
        <taxon>Thermomonosporaceae</taxon>
        <taxon>Thermostaphylospora</taxon>
    </lineage>
</organism>
<dbReference type="RefSeq" id="WP_207549969.1">
    <property type="nucleotide sequence ID" value="NZ_FNKK01000002.1"/>
</dbReference>
<proteinExistence type="inferred from homology"/>
<dbReference type="SUPFAM" id="SSF53335">
    <property type="entry name" value="S-adenosyl-L-methionine-dependent methyltransferases"/>
    <property type="match status" value="1"/>
</dbReference>
<evidence type="ECO:0000256" key="1">
    <source>
        <dbReference type="ARBA" id="ARBA00004496"/>
    </source>
</evidence>
<evidence type="ECO:0000256" key="7">
    <source>
        <dbReference type="ARBA" id="ARBA00022679"/>
    </source>
</evidence>
<dbReference type="InterPro" id="IPR029063">
    <property type="entry name" value="SAM-dependent_MTases_sf"/>
</dbReference>
<evidence type="ECO:0000256" key="11">
    <source>
        <dbReference type="ARBA" id="ARBA00031350"/>
    </source>
</evidence>
<feature type="compositionally biased region" description="Polar residues" evidence="12">
    <location>
        <begin position="312"/>
        <end position="322"/>
    </location>
</feature>
<dbReference type="GO" id="GO:0032259">
    <property type="term" value="P:methylation"/>
    <property type="evidence" value="ECO:0007669"/>
    <property type="project" value="UniProtKB-KW"/>
</dbReference>
<evidence type="ECO:0000256" key="8">
    <source>
        <dbReference type="ARBA" id="ARBA00022691"/>
    </source>
</evidence>
<dbReference type="CDD" id="cd02440">
    <property type="entry name" value="AdoMet_MTases"/>
    <property type="match status" value="1"/>
</dbReference>
<feature type="region of interest" description="Disordered" evidence="12">
    <location>
        <begin position="342"/>
        <end position="401"/>
    </location>
</feature>
<evidence type="ECO:0000256" key="10">
    <source>
        <dbReference type="ARBA" id="ARBA00031323"/>
    </source>
</evidence>
<keyword evidence="14" id="KW-1185">Reference proteome</keyword>
<dbReference type="PANTHER" id="PTHR11579">
    <property type="entry name" value="PROTEIN-L-ISOASPARTATE O-METHYLTRANSFERASE"/>
    <property type="match status" value="1"/>
</dbReference>
<comment type="similarity">
    <text evidence="2">Belongs to the methyltransferase superfamily. L-isoaspartyl/D-aspartyl protein methyltransferase family.</text>
</comment>
<gene>
    <name evidence="13" type="ORF">SAMN04489764_2948</name>
</gene>
<evidence type="ECO:0000256" key="9">
    <source>
        <dbReference type="ARBA" id="ARBA00030757"/>
    </source>
</evidence>
<keyword evidence="6 13" id="KW-0489">Methyltransferase</keyword>
<reference evidence="13 14" key="1">
    <citation type="submission" date="2016-10" db="EMBL/GenBank/DDBJ databases">
        <authorList>
            <person name="de Groot N.N."/>
        </authorList>
    </citation>
    <scope>NUCLEOTIDE SEQUENCE [LARGE SCALE GENOMIC DNA]</scope>
    <source>
        <strain evidence="13 14">DSM 43794</strain>
    </source>
</reference>
<dbReference type="AlphaFoldDB" id="A0A1H1FEI1"/>